<sequence>MLRECGKIRKNPIYLLSMVVLPLIVMLFFTSLMSEGQPQDMPVGVVDLDNSSTTRAIVRRLDGMQTSHVVAYYPSASEARKAIQHGEIYAFLYIPQGTTEKLLAARQPTVSFYYSNTSLTAGALLFRDLKTVTTLAGAAVGQATMRAKGFTEKQTMAFLQPITLDTHLVNNPVTSYNLYLSTMLIPAAIMLFIMILTTYTLGTELKEGCGKELMERAGGNAFIATAGKLLPQTLLFIAMMLIHAFYLFGMLGFTHEGGLTWILVLNVLGVLAGQGFGIAIFGLMPSMRMSMSVCSLWGVLSFSMIGAAFPAFAMDAPLEALAWLFPMRHYWLVYSLNIFNGYPLADSWLHIATLLVFALMPLLFINRIKKAFEEYIYVK</sequence>
<organism evidence="1 2">
    <name type="scientific">Palleniella muris</name>
    <dbReference type="NCBI Taxonomy" id="3038145"/>
    <lineage>
        <taxon>Bacteria</taxon>
        <taxon>Pseudomonadati</taxon>
        <taxon>Bacteroidota</taxon>
        <taxon>Bacteroidia</taxon>
        <taxon>Bacteroidales</taxon>
        <taxon>Prevotellaceae</taxon>
        <taxon>Palleniella</taxon>
    </lineage>
</organism>
<keyword evidence="2" id="KW-1185">Reference proteome</keyword>
<evidence type="ECO:0000313" key="2">
    <source>
        <dbReference type="Proteomes" id="UP000308886"/>
    </source>
</evidence>
<comment type="caution">
    <text evidence="1">The sequence shown here is derived from an EMBL/GenBank/DDBJ whole genome shotgun (WGS) entry which is preliminary data.</text>
</comment>
<dbReference type="Proteomes" id="UP000308886">
    <property type="component" value="Unassembled WGS sequence"/>
</dbReference>
<gene>
    <name evidence="1" type="ORF">E5358_07080</name>
</gene>
<reference evidence="1" key="1">
    <citation type="submission" date="2019-04" db="EMBL/GenBank/DDBJ databases">
        <title>Microbes associate with the intestines of laboratory mice.</title>
        <authorList>
            <person name="Navarre W."/>
            <person name="Wong E."/>
            <person name="Huang K."/>
            <person name="Tropini C."/>
            <person name="Ng K."/>
            <person name="Yu B."/>
        </authorList>
    </citation>
    <scope>NUCLEOTIDE SEQUENCE</scope>
    <source>
        <strain evidence="1">NM73_A23</strain>
    </source>
</reference>
<evidence type="ECO:0000313" key="1">
    <source>
        <dbReference type="EMBL" id="TGX82397.1"/>
    </source>
</evidence>
<name>A0AC61QQW8_9BACT</name>
<accession>A0AC61QQW8</accession>
<dbReference type="EMBL" id="SRZC01000010">
    <property type="protein sequence ID" value="TGX82397.1"/>
    <property type="molecule type" value="Genomic_DNA"/>
</dbReference>
<protein>
    <submittedName>
        <fullName evidence="1">ABC transporter permease</fullName>
    </submittedName>
</protein>
<proteinExistence type="predicted"/>